<dbReference type="RefSeq" id="WP_204663488.1">
    <property type="nucleotide sequence ID" value="NZ_CP056775.1"/>
</dbReference>
<sequence length="414" mass="47123">MKKLISLFLLFAVPFHDVSAQDSIRVTFSEVQDTIVKQRFIDRHENVFMTKVPTRHMFKISLTFAPNNLFSVENNAVQTTSYGLGYEYKISPAFSAGTDIFFNSGRDGSNNYVGAINGNIYGRWYYDMKNRIEKGVSVNNFTGNYIALFAGKRWGKSESAYQLAMIGIEFGMQRRFLNNGRIEFALAASYQKYLDGHYPVQLSYGVVRASDFAIESRTSMGLAFGDWKRNNQTVLCEVLRCDEFVQQQWTLLWPKIYLSSRFIQGTVGLAYERKLGSSPVSVHTQVITDYLRIASKYGLQARIVSNDVQVWPSLQLRYYLNQKQAVRTGYQASNLSGVYFGPHSDFVFYRSETIFGEGRPKRHLGIGAAAGFQQTLFKKAYVHFSLNTSYNLLSQQPHVKPWLTAIRAGFGLIL</sequence>
<proteinExistence type="predicted"/>
<gene>
    <name evidence="2" type="ORF">HWI92_10520</name>
</gene>
<keyword evidence="3" id="KW-1185">Reference proteome</keyword>
<reference evidence="2 3" key="1">
    <citation type="submission" date="2020-06" db="EMBL/GenBank/DDBJ databases">
        <title>Dyadobacter sandarakinus sp. nov., isolated from the soil of the Arctic Yellow River Station.</title>
        <authorList>
            <person name="Zhang Y."/>
            <person name="Peng F."/>
        </authorList>
    </citation>
    <scope>NUCLEOTIDE SEQUENCE [LARGE SCALE GENOMIC DNA]</scope>
    <source>
        <strain evidence="2 3">Q3-56</strain>
    </source>
</reference>
<dbReference type="EMBL" id="CP056775">
    <property type="protein sequence ID" value="QRR01304.1"/>
    <property type="molecule type" value="Genomic_DNA"/>
</dbReference>
<dbReference type="Proteomes" id="UP000612680">
    <property type="component" value="Chromosome"/>
</dbReference>
<evidence type="ECO:0000256" key="1">
    <source>
        <dbReference type="SAM" id="SignalP"/>
    </source>
</evidence>
<evidence type="ECO:0008006" key="4">
    <source>
        <dbReference type="Google" id="ProtNLM"/>
    </source>
</evidence>
<evidence type="ECO:0000313" key="2">
    <source>
        <dbReference type="EMBL" id="QRR01304.1"/>
    </source>
</evidence>
<protein>
    <recommendedName>
        <fullName evidence="4">DUF4421 domain-containing protein</fullName>
    </recommendedName>
</protein>
<accession>A0ABX7I604</accession>
<organism evidence="2 3">
    <name type="scientific">Dyadobacter sandarakinus</name>
    <dbReference type="NCBI Taxonomy" id="2747268"/>
    <lineage>
        <taxon>Bacteria</taxon>
        <taxon>Pseudomonadati</taxon>
        <taxon>Bacteroidota</taxon>
        <taxon>Cytophagia</taxon>
        <taxon>Cytophagales</taxon>
        <taxon>Spirosomataceae</taxon>
        <taxon>Dyadobacter</taxon>
    </lineage>
</organism>
<keyword evidence="1" id="KW-0732">Signal</keyword>
<feature type="chain" id="PRO_5045265682" description="DUF4421 domain-containing protein" evidence="1">
    <location>
        <begin position="21"/>
        <end position="414"/>
    </location>
</feature>
<name>A0ABX7I604_9BACT</name>
<feature type="signal peptide" evidence="1">
    <location>
        <begin position="1"/>
        <end position="20"/>
    </location>
</feature>
<evidence type="ECO:0000313" key="3">
    <source>
        <dbReference type="Proteomes" id="UP000612680"/>
    </source>
</evidence>